<accession>A0A7T8QUS9</accession>
<sequence length="72" mass="8463">MCVIAVDAICSGEWIEVSYELRIREGGFFLERVTTRFSSKVLRLRREEQGLKDYRLRHVGFSRMPNNSLNII</sequence>
<protein>
    <submittedName>
        <fullName evidence="1">Uncharacterized protein</fullName>
    </submittedName>
</protein>
<dbReference type="EMBL" id="CP045890">
    <property type="protein sequence ID" value="QQP55849.1"/>
    <property type="molecule type" value="Genomic_DNA"/>
</dbReference>
<proteinExistence type="predicted"/>
<name>A0A7T8QUS9_CALRO</name>
<evidence type="ECO:0000313" key="1">
    <source>
        <dbReference type="EMBL" id="QQP55849.1"/>
    </source>
</evidence>
<reference evidence="2" key="1">
    <citation type="submission" date="2021-01" db="EMBL/GenBank/DDBJ databases">
        <title>Caligus Genome Assembly.</title>
        <authorList>
            <person name="Gallardo-Escarate C."/>
        </authorList>
    </citation>
    <scope>NUCLEOTIDE SEQUENCE [LARGE SCALE GENOMIC DNA]</scope>
</reference>
<organism evidence="1 2">
    <name type="scientific">Caligus rogercresseyi</name>
    <name type="common">Sea louse</name>
    <dbReference type="NCBI Taxonomy" id="217165"/>
    <lineage>
        <taxon>Eukaryota</taxon>
        <taxon>Metazoa</taxon>
        <taxon>Ecdysozoa</taxon>
        <taxon>Arthropoda</taxon>
        <taxon>Crustacea</taxon>
        <taxon>Multicrustacea</taxon>
        <taxon>Hexanauplia</taxon>
        <taxon>Copepoda</taxon>
        <taxon>Siphonostomatoida</taxon>
        <taxon>Caligidae</taxon>
        <taxon>Caligus</taxon>
    </lineage>
</organism>
<keyword evidence="2" id="KW-1185">Reference proteome</keyword>
<evidence type="ECO:0000313" key="2">
    <source>
        <dbReference type="Proteomes" id="UP000595437"/>
    </source>
</evidence>
<dbReference type="Proteomes" id="UP000595437">
    <property type="component" value="Chromosome 1"/>
</dbReference>
<gene>
    <name evidence="1" type="ORF">FKW44_000309</name>
</gene>
<dbReference type="AlphaFoldDB" id="A0A7T8QUS9"/>